<accession>A0ABR0B3G3</accession>
<feature type="compositionally biased region" description="Basic and acidic residues" evidence="1">
    <location>
        <begin position="75"/>
        <end position="90"/>
    </location>
</feature>
<dbReference type="EMBL" id="JAOYFB010000040">
    <property type="protein sequence ID" value="KAK4036241.1"/>
    <property type="molecule type" value="Genomic_DNA"/>
</dbReference>
<protein>
    <submittedName>
        <fullName evidence="2">Uncharacterized protein</fullName>
    </submittedName>
</protein>
<evidence type="ECO:0000313" key="2">
    <source>
        <dbReference type="EMBL" id="KAK4036241.1"/>
    </source>
</evidence>
<feature type="compositionally biased region" description="Polar residues" evidence="1">
    <location>
        <begin position="63"/>
        <end position="73"/>
    </location>
</feature>
<reference evidence="2 3" key="1">
    <citation type="journal article" date="2023" name="Nucleic Acids Res.">
        <title>The hologenome of Daphnia magna reveals possible DNA methylation and microbiome-mediated evolution of the host genome.</title>
        <authorList>
            <person name="Chaturvedi A."/>
            <person name="Li X."/>
            <person name="Dhandapani V."/>
            <person name="Marshall H."/>
            <person name="Kissane S."/>
            <person name="Cuenca-Cambronero M."/>
            <person name="Asole G."/>
            <person name="Calvet F."/>
            <person name="Ruiz-Romero M."/>
            <person name="Marangio P."/>
            <person name="Guigo R."/>
            <person name="Rago D."/>
            <person name="Mirbahai L."/>
            <person name="Eastwood N."/>
            <person name="Colbourne J.K."/>
            <person name="Zhou J."/>
            <person name="Mallon E."/>
            <person name="Orsini L."/>
        </authorList>
    </citation>
    <scope>NUCLEOTIDE SEQUENCE [LARGE SCALE GENOMIC DNA]</scope>
    <source>
        <strain evidence="2">LRV0_1</strain>
    </source>
</reference>
<name>A0ABR0B3G3_9CRUS</name>
<sequence>MCECSKRHLQRNGGQLTGNNIVLGASAEHVNGYIKHVMRHHKGRGGGHCPLINRTATTPVRHQASNKIGTTTTSKKRDVTRGRAFKEFSI</sequence>
<organism evidence="2 3">
    <name type="scientific">Daphnia magna</name>
    <dbReference type="NCBI Taxonomy" id="35525"/>
    <lineage>
        <taxon>Eukaryota</taxon>
        <taxon>Metazoa</taxon>
        <taxon>Ecdysozoa</taxon>
        <taxon>Arthropoda</taxon>
        <taxon>Crustacea</taxon>
        <taxon>Branchiopoda</taxon>
        <taxon>Diplostraca</taxon>
        <taxon>Cladocera</taxon>
        <taxon>Anomopoda</taxon>
        <taxon>Daphniidae</taxon>
        <taxon>Daphnia</taxon>
    </lineage>
</organism>
<evidence type="ECO:0000256" key="1">
    <source>
        <dbReference type="SAM" id="MobiDB-lite"/>
    </source>
</evidence>
<comment type="caution">
    <text evidence="2">The sequence shown here is derived from an EMBL/GenBank/DDBJ whole genome shotgun (WGS) entry which is preliminary data.</text>
</comment>
<feature type="region of interest" description="Disordered" evidence="1">
    <location>
        <begin position="63"/>
        <end position="90"/>
    </location>
</feature>
<dbReference type="Proteomes" id="UP001234178">
    <property type="component" value="Unassembled WGS sequence"/>
</dbReference>
<keyword evidence="3" id="KW-1185">Reference proteome</keyword>
<evidence type="ECO:0000313" key="3">
    <source>
        <dbReference type="Proteomes" id="UP001234178"/>
    </source>
</evidence>
<gene>
    <name evidence="2" type="ORF">OUZ56_028306</name>
</gene>
<proteinExistence type="predicted"/>